<reference evidence="1 2" key="1">
    <citation type="submission" date="2017-01" db="EMBL/GenBank/DDBJ databases">
        <title>First insights into the biology of 'candidatus Vampirococcus archaeovorus'.</title>
        <authorList>
            <person name="Kizina J."/>
            <person name="Jordan S."/>
            <person name="Stueber K."/>
            <person name="Reinhardt R."/>
            <person name="Harder J."/>
        </authorList>
    </citation>
    <scope>NUCLEOTIDE SEQUENCE [LARGE SCALE GENOMIC DNA]</scope>
    <source>
        <strain evidence="1 2">LiM</strain>
    </source>
</reference>
<accession>A0A410P4H1</accession>
<name>A0A410P4H1_VELA1</name>
<sequence>MKKQPSGIHHVRCWEFFHCSPEARKECLVGEVQEWRCWLVDIPCCRMDLKTPLPLSVKKVICKTCPFYKAYYKDSV</sequence>
<evidence type="ECO:0000313" key="2">
    <source>
        <dbReference type="Proteomes" id="UP000287243"/>
    </source>
</evidence>
<organism evidence="1 2">
    <name type="scientific">Velamenicoccus archaeovorus</name>
    <dbReference type="NCBI Taxonomy" id="1930593"/>
    <lineage>
        <taxon>Bacteria</taxon>
        <taxon>Pseudomonadati</taxon>
        <taxon>Candidatus Omnitrophota</taxon>
        <taxon>Candidatus Velamenicoccus</taxon>
    </lineage>
</organism>
<dbReference type="KEGG" id="vai:BU251_04610"/>
<dbReference type="EMBL" id="CP019384">
    <property type="protein sequence ID" value="QAT17066.1"/>
    <property type="molecule type" value="Genomic_DNA"/>
</dbReference>
<proteinExistence type="predicted"/>
<keyword evidence="2" id="KW-1185">Reference proteome</keyword>
<dbReference type="RefSeq" id="WP_128699707.1">
    <property type="nucleotide sequence ID" value="NZ_CP019384.1"/>
</dbReference>
<evidence type="ECO:0000313" key="1">
    <source>
        <dbReference type="EMBL" id="QAT17066.1"/>
    </source>
</evidence>
<protein>
    <submittedName>
        <fullName evidence="1">Dihydroxy-acid dehydratase</fullName>
    </submittedName>
</protein>
<gene>
    <name evidence="1" type="ORF">BU251_04610</name>
</gene>
<dbReference type="Proteomes" id="UP000287243">
    <property type="component" value="Chromosome"/>
</dbReference>
<dbReference type="OrthoDB" id="5392220at2"/>
<dbReference type="AlphaFoldDB" id="A0A410P4H1"/>